<feature type="transmembrane region" description="Helical" evidence="1">
    <location>
        <begin position="80"/>
        <end position="112"/>
    </location>
</feature>
<dbReference type="Pfam" id="PF20064">
    <property type="entry name" value="DUF6463"/>
    <property type="match status" value="1"/>
</dbReference>
<evidence type="ECO:0008006" key="4">
    <source>
        <dbReference type="Google" id="ProtNLM"/>
    </source>
</evidence>
<organism evidence="2 3">
    <name type="scientific">Chitinophaga niastensis</name>
    <dbReference type="NCBI Taxonomy" id="536980"/>
    <lineage>
        <taxon>Bacteria</taxon>
        <taxon>Pseudomonadati</taxon>
        <taxon>Bacteroidota</taxon>
        <taxon>Chitinophagia</taxon>
        <taxon>Chitinophagales</taxon>
        <taxon>Chitinophagaceae</taxon>
        <taxon>Chitinophaga</taxon>
    </lineage>
</organism>
<sequence length="117" mass="13155">MKNPWIGKTLIGIAIIHTMFGLVVFRDILGQLYHDGLLNTIKVESDRNAAFWFLFTGFVWILLGIFVNSAEKNQYTIPPVIGWSLLVTALLAVIIMPASGFWLLFIPAIALIKRNKP</sequence>
<dbReference type="RefSeq" id="WP_106529284.1">
    <property type="nucleotide sequence ID" value="NZ_PYAW01000003.1"/>
</dbReference>
<keyword evidence="1" id="KW-0812">Transmembrane</keyword>
<dbReference type="OrthoDB" id="2988685at2"/>
<dbReference type="Proteomes" id="UP000240971">
    <property type="component" value="Unassembled WGS sequence"/>
</dbReference>
<evidence type="ECO:0000256" key="1">
    <source>
        <dbReference type="SAM" id="Phobius"/>
    </source>
</evidence>
<dbReference type="EMBL" id="PYAW01000003">
    <property type="protein sequence ID" value="PSL46506.1"/>
    <property type="molecule type" value="Genomic_DNA"/>
</dbReference>
<protein>
    <recommendedName>
        <fullName evidence="4">DUF4064 domain-containing protein</fullName>
    </recommendedName>
</protein>
<gene>
    <name evidence="2" type="ORF">CLV51_103486</name>
</gene>
<evidence type="ECO:0000313" key="2">
    <source>
        <dbReference type="EMBL" id="PSL46506.1"/>
    </source>
</evidence>
<name>A0A2P8HJW0_CHINA</name>
<evidence type="ECO:0000313" key="3">
    <source>
        <dbReference type="Proteomes" id="UP000240971"/>
    </source>
</evidence>
<feature type="transmembrane region" description="Helical" evidence="1">
    <location>
        <begin position="49"/>
        <end position="68"/>
    </location>
</feature>
<proteinExistence type="predicted"/>
<dbReference type="AlphaFoldDB" id="A0A2P8HJW0"/>
<keyword evidence="3" id="KW-1185">Reference proteome</keyword>
<comment type="caution">
    <text evidence="2">The sequence shown here is derived from an EMBL/GenBank/DDBJ whole genome shotgun (WGS) entry which is preliminary data.</text>
</comment>
<feature type="transmembrane region" description="Helical" evidence="1">
    <location>
        <begin position="6"/>
        <end position="29"/>
    </location>
</feature>
<dbReference type="InterPro" id="IPR045590">
    <property type="entry name" value="DUF6463"/>
</dbReference>
<keyword evidence="1" id="KW-0472">Membrane</keyword>
<reference evidence="2 3" key="1">
    <citation type="submission" date="2018-03" db="EMBL/GenBank/DDBJ databases">
        <title>Genomic Encyclopedia of Archaeal and Bacterial Type Strains, Phase II (KMG-II): from individual species to whole genera.</title>
        <authorList>
            <person name="Goeker M."/>
        </authorList>
    </citation>
    <scope>NUCLEOTIDE SEQUENCE [LARGE SCALE GENOMIC DNA]</scope>
    <source>
        <strain evidence="2 3">DSM 24859</strain>
    </source>
</reference>
<keyword evidence="1" id="KW-1133">Transmembrane helix</keyword>
<accession>A0A2P8HJW0</accession>